<dbReference type="AlphaFoldDB" id="A0A1H9JGL5"/>
<evidence type="ECO:0000259" key="7">
    <source>
        <dbReference type="PROSITE" id="PS51296"/>
    </source>
</evidence>
<dbReference type="RefSeq" id="WP_093287741.1">
    <property type="nucleotide sequence ID" value="NZ_FOFS01000011.1"/>
</dbReference>
<evidence type="ECO:0000256" key="2">
    <source>
        <dbReference type="ARBA" id="ARBA00022714"/>
    </source>
</evidence>
<dbReference type="SUPFAM" id="SSF55961">
    <property type="entry name" value="Bet v1-like"/>
    <property type="match status" value="1"/>
</dbReference>
<dbReference type="GO" id="GO:0004497">
    <property type="term" value="F:monooxygenase activity"/>
    <property type="evidence" value="ECO:0007669"/>
    <property type="project" value="UniProtKB-KW"/>
</dbReference>
<dbReference type="OrthoDB" id="9769355at2"/>
<keyword evidence="5" id="KW-0408">Iron</keyword>
<evidence type="ECO:0000256" key="1">
    <source>
        <dbReference type="ARBA" id="ARBA00001962"/>
    </source>
</evidence>
<dbReference type="InterPro" id="IPR036922">
    <property type="entry name" value="Rieske_2Fe-2S_sf"/>
</dbReference>
<dbReference type="STRING" id="489703.SAMN04488038_111163"/>
<evidence type="ECO:0000256" key="3">
    <source>
        <dbReference type="ARBA" id="ARBA00022723"/>
    </source>
</evidence>
<dbReference type="GO" id="GO:0008203">
    <property type="term" value="P:cholesterol metabolic process"/>
    <property type="evidence" value="ECO:0007669"/>
    <property type="project" value="InterPro"/>
</dbReference>
<keyword evidence="3" id="KW-0479">Metal-binding</keyword>
<dbReference type="InterPro" id="IPR045605">
    <property type="entry name" value="KshA-like_C"/>
</dbReference>
<dbReference type="PROSITE" id="PS51296">
    <property type="entry name" value="RIESKE"/>
    <property type="match status" value="1"/>
</dbReference>
<evidence type="ECO:0000256" key="4">
    <source>
        <dbReference type="ARBA" id="ARBA00023002"/>
    </source>
</evidence>
<feature type="domain" description="Rieske" evidence="7">
    <location>
        <begin position="30"/>
        <end position="132"/>
    </location>
</feature>
<evidence type="ECO:0000313" key="8">
    <source>
        <dbReference type="EMBL" id="SEQ85982.1"/>
    </source>
</evidence>
<dbReference type="Pfam" id="PF19298">
    <property type="entry name" value="KshA_C"/>
    <property type="match status" value="1"/>
</dbReference>
<dbReference type="Proteomes" id="UP000199233">
    <property type="component" value="Unassembled WGS sequence"/>
</dbReference>
<organism evidence="8 9">
    <name type="scientific">Solimonas aquatica</name>
    <dbReference type="NCBI Taxonomy" id="489703"/>
    <lineage>
        <taxon>Bacteria</taxon>
        <taxon>Pseudomonadati</taxon>
        <taxon>Pseudomonadota</taxon>
        <taxon>Gammaproteobacteria</taxon>
        <taxon>Nevskiales</taxon>
        <taxon>Nevskiaceae</taxon>
        <taxon>Solimonas</taxon>
    </lineage>
</organism>
<dbReference type="PANTHER" id="PTHR21266:SF60">
    <property type="entry name" value="3-KETOSTEROID-9-ALPHA-MONOOXYGENASE, OXYGENASE COMPONENT"/>
    <property type="match status" value="1"/>
</dbReference>
<dbReference type="Pfam" id="PF00355">
    <property type="entry name" value="Rieske"/>
    <property type="match status" value="1"/>
</dbReference>
<evidence type="ECO:0000256" key="6">
    <source>
        <dbReference type="ARBA" id="ARBA00023014"/>
    </source>
</evidence>
<keyword evidence="8" id="KW-0503">Monooxygenase</keyword>
<dbReference type="InterPro" id="IPR050584">
    <property type="entry name" value="Cholesterol_7-desaturase"/>
</dbReference>
<protein>
    <submittedName>
        <fullName evidence="8">3-ketosteroid 9alpha-monooxygenase subunit A</fullName>
    </submittedName>
</protein>
<keyword evidence="4" id="KW-0560">Oxidoreductase</keyword>
<comment type="cofactor">
    <cofactor evidence="1">
        <name>Fe cation</name>
        <dbReference type="ChEBI" id="CHEBI:24875"/>
    </cofactor>
</comment>
<dbReference type="GO" id="GO:0051537">
    <property type="term" value="F:2 iron, 2 sulfur cluster binding"/>
    <property type="evidence" value="ECO:0007669"/>
    <property type="project" value="UniProtKB-KW"/>
</dbReference>
<proteinExistence type="predicted"/>
<dbReference type="GO" id="GO:0046872">
    <property type="term" value="F:metal ion binding"/>
    <property type="evidence" value="ECO:0007669"/>
    <property type="project" value="UniProtKB-KW"/>
</dbReference>
<dbReference type="InterPro" id="IPR017941">
    <property type="entry name" value="Rieske_2Fe-2S"/>
</dbReference>
<keyword evidence="6" id="KW-0411">Iron-sulfur</keyword>
<reference evidence="8 9" key="1">
    <citation type="submission" date="2016-10" db="EMBL/GenBank/DDBJ databases">
        <authorList>
            <person name="de Groot N.N."/>
        </authorList>
    </citation>
    <scope>NUCLEOTIDE SEQUENCE [LARGE SCALE GENOMIC DNA]</scope>
    <source>
        <strain evidence="8 9">DSM 25927</strain>
    </source>
</reference>
<evidence type="ECO:0000256" key="5">
    <source>
        <dbReference type="ARBA" id="ARBA00023004"/>
    </source>
</evidence>
<keyword evidence="9" id="KW-1185">Reference proteome</keyword>
<dbReference type="EMBL" id="FOFS01000011">
    <property type="protein sequence ID" value="SEQ85982.1"/>
    <property type="molecule type" value="Genomic_DNA"/>
</dbReference>
<dbReference type="SUPFAM" id="SSF50022">
    <property type="entry name" value="ISP domain"/>
    <property type="match status" value="1"/>
</dbReference>
<evidence type="ECO:0000313" key="9">
    <source>
        <dbReference type="Proteomes" id="UP000199233"/>
    </source>
</evidence>
<keyword evidence="2" id="KW-0001">2Fe-2S</keyword>
<dbReference type="Gene3D" id="2.102.10.10">
    <property type="entry name" value="Rieske [2Fe-2S] iron-sulphur domain"/>
    <property type="match status" value="1"/>
</dbReference>
<accession>A0A1H9JGL5</accession>
<gene>
    <name evidence="8" type="ORF">SAMN04488038_111163</name>
</gene>
<sequence length="370" mass="41010">MASALRASNANKSPYQIEAAPLPDRYARGWHCLGLSCGFDDGKPHSLNAFGTRIVVFKGADQRLRALSAWCPHMGADLGIGHVEGNRVVCRFHGWAFGGEGACEHIPYSKTIPPKARVRSWPLQQRNGLLFIWNDEQGQLPPPEQDMPQLAEYGTPDWSDWSLSHWVINNNCRELVDNLADLAHFGPVHGSSNVKYFANIFEGHRATQVMVGINERLGGTRNHLTTVATYFGPACLICRMSGEADGMPVESILLVTNLPIDQSHFQLGFGVMVKRIPALSEAQNQAMIKHYVDLSIQAFTEDVAVWHNKVRVDNPLLCAGDGPIRQLRDWYAQFYKDVEAVPAQLGQRRVVEINLGLNTPAPALRHAFSG</sequence>
<dbReference type="Gene3D" id="3.90.380.10">
    <property type="entry name" value="Naphthalene 1,2-dioxygenase Alpha Subunit, Chain A, domain 1"/>
    <property type="match status" value="1"/>
</dbReference>
<name>A0A1H9JGL5_9GAMM</name>
<dbReference type="PANTHER" id="PTHR21266">
    <property type="entry name" value="IRON-SULFUR DOMAIN CONTAINING PROTEIN"/>
    <property type="match status" value="1"/>
</dbReference>